<protein>
    <submittedName>
        <fullName evidence="1">Uncharacterized protein</fullName>
    </submittedName>
</protein>
<dbReference type="EMBL" id="BK014996">
    <property type="protein sequence ID" value="DAD86234.1"/>
    <property type="molecule type" value="Genomic_DNA"/>
</dbReference>
<accession>A0A8S5MVW2</accession>
<sequence length="43" mass="5226">MRNGFRTLCRLLESVFKKHWQDSLYLEHITVMRGNSCQGYFFL</sequence>
<reference evidence="1" key="1">
    <citation type="journal article" date="2021" name="Proc. Natl. Acad. Sci. U.S.A.">
        <title>A Catalog of Tens of Thousands of Viruses from Human Metagenomes Reveals Hidden Associations with Chronic Diseases.</title>
        <authorList>
            <person name="Tisza M.J."/>
            <person name="Buck C.B."/>
        </authorList>
    </citation>
    <scope>NUCLEOTIDE SEQUENCE</scope>
    <source>
        <strain evidence="1">CtUL28</strain>
    </source>
</reference>
<organism evidence="1">
    <name type="scientific">Caudovirales sp. ctUL28</name>
    <dbReference type="NCBI Taxonomy" id="2826778"/>
    <lineage>
        <taxon>Viruses</taxon>
        <taxon>Duplodnaviria</taxon>
        <taxon>Heunggongvirae</taxon>
        <taxon>Uroviricota</taxon>
        <taxon>Caudoviricetes</taxon>
    </lineage>
</organism>
<evidence type="ECO:0000313" key="1">
    <source>
        <dbReference type="EMBL" id="DAD86234.1"/>
    </source>
</evidence>
<proteinExistence type="predicted"/>
<name>A0A8S5MVW2_9CAUD</name>